<evidence type="ECO:0000313" key="8">
    <source>
        <dbReference type="EMBL" id="MBY0206289.1"/>
    </source>
</evidence>
<comment type="similarity">
    <text evidence="2">Belongs to the bacterial solute-binding protein 8 family.</text>
</comment>
<keyword evidence="3" id="KW-0813">Transport</keyword>
<dbReference type="EMBL" id="JACLIC010000043">
    <property type="protein sequence ID" value="MBY0206289.1"/>
    <property type="molecule type" value="Genomic_DNA"/>
</dbReference>
<protein>
    <submittedName>
        <fullName evidence="8">Iron-hydroxamate ABC transporter substrate-binding protein</fullName>
    </submittedName>
</protein>
<dbReference type="PROSITE" id="PS51257">
    <property type="entry name" value="PROKAR_LIPOPROTEIN"/>
    <property type="match status" value="1"/>
</dbReference>
<comment type="caution">
    <text evidence="8">The sequence shown here is derived from an EMBL/GenBank/DDBJ whole genome shotgun (WGS) entry which is preliminary data.</text>
</comment>
<proteinExistence type="inferred from homology"/>
<evidence type="ECO:0000256" key="4">
    <source>
        <dbReference type="ARBA" id="ARBA00022729"/>
    </source>
</evidence>
<dbReference type="Proteomes" id="UP000706031">
    <property type="component" value="Unassembled WGS sequence"/>
</dbReference>
<dbReference type="PROSITE" id="PS50983">
    <property type="entry name" value="FE_B12_PBP"/>
    <property type="match status" value="1"/>
</dbReference>
<keyword evidence="9" id="KW-1185">Reference proteome</keyword>
<dbReference type="SUPFAM" id="SSF53807">
    <property type="entry name" value="Helical backbone' metal receptor"/>
    <property type="match status" value="1"/>
</dbReference>
<dbReference type="Pfam" id="PF01497">
    <property type="entry name" value="Peripla_BP_2"/>
    <property type="match status" value="1"/>
</dbReference>
<feature type="chain" id="PRO_5045560796" evidence="6">
    <location>
        <begin position="31"/>
        <end position="323"/>
    </location>
</feature>
<organism evidence="8 9">
    <name type="scientific">Paenibacillus cucumis</name>
    <name type="common">ex Kampfer et al. 2016</name>
    <dbReference type="NCBI Taxonomy" id="1776858"/>
    <lineage>
        <taxon>Bacteria</taxon>
        <taxon>Bacillati</taxon>
        <taxon>Bacillota</taxon>
        <taxon>Bacilli</taxon>
        <taxon>Bacillales</taxon>
        <taxon>Paenibacillaceae</taxon>
        <taxon>Paenibacillus</taxon>
    </lineage>
</organism>
<dbReference type="PANTHER" id="PTHR30532">
    <property type="entry name" value="IRON III DICITRATE-BINDING PERIPLASMIC PROTEIN"/>
    <property type="match status" value="1"/>
</dbReference>
<dbReference type="InterPro" id="IPR002491">
    <property type="entry name" value="ABC_transptr_periplasmic_BD"/>
</dbReference>
<comment type="subcellular location">
    <subcellularLocation>
        <location evidence="1">Cell envelope</location>
    </subcellularLocation>
</comment>
<gene>
    <name evidence="8" type="ORF">H7T88_24020</name>
</gene>
<evidence type="ECO:0000256" key="6">
    <source>
        <dbReference type="SAM" id="SignalP"/>
    </source>
</evidence>
<dbReference type="CDD" id="cd01138">
    <property type="entry name" value="FeuA"/>
    <property type="match status" value="1"/>
</dbReference>
<evidence type="ECO:0000256" key="1">
    <source>
        <dbReference type="ARBA" id="ARBA00004196"/>
    </source>
</evidence>
<evidence type="ECO:0000256" key="3">
    <source>
        <dbReference type="ARBA" id="ARBA00022448"/>
    </source>
</evidence>
<evidence type="ECO:0000313" key="9">
    <source>
        <dbReference type="Proteomes" id="UP000706031"/>
    </source>
</evidence>
<reference evidence="8 9" key="1">
    <citation type="submission" date="2020-08" db="EMBL/GenBank/DDBJ databases">
        <title>Fungal Genomes of the International Space Station.</title>
        <authorList>
            <person name="Seuylemezian A."/>
            <person name="Singh N.K."/>
            <person name="Wood J."/>
            <person name="Venkateswaran K."/>
        </authorList>
    </citation>
    <scope>NUCLEOTIDE SEQUENCE [LARGE SCALE GENOMIC DNA]</scope>
    <source>
        <strain evidence="8 9">S/N-304-OC-R4</strain>
    </source>
</reference>
<feature type="region of interest" description="Disordered" evidence="5">
    <location>
        <begin position="25"/>
        <end position="57"/>
    </location>
</feature>
<dbReference type="Gene3D" id="3.40.50.1980">
    <property type="entry name" value="Nitrogenase molybdenum iron protein domain"/>
    <property type="match status" value="2"/>
</dbReference>
<evidence type="ECO:0000256" key="5">
    <source>
        <dbReference type="SAM" id="MobiDB-lite"/>
    </source>
</evidence>
<keyword evidence="4 6" id="KW-0732">Signal</keyword>
<dbReference type="RefSeq" id="WP_221790749.1">
    <property type="nucleotide sequence ID" value="NZ_JACLIC010000043.1"/>
</dbReference>
<feature type="domain" description="Fe/B12 periplasmic-binding" evidence="7">
    <location>
        <begin position="61"/>
        <end position="323"/>
    </location>
</feature>
<evidence type="ECO:0000259" key="7">
    <source>
        <dbReference type="PROSITE" id="PS50983"/>
    </source>
</evidence>
<dbReference type="PANTHER" id="PTHR30532:SF21">
    <property type="entry name" value="SIDEROPHORE-BINDING LIPOPROTEIN YFIY-RELATED"/>
    <property type="match status" value="1"/>
</dbReference>
<dbReference type="InterPro" id="IPR051313">
    <property type="entry name" value="Bact_iron-sidero_bind"/>
</dbReference>
<name>A0ABS7KQ47_9BACL</name>
<sequence>MKKNLMLMLTISLVLVLAACGTAKTSTSGANDSNTNANTSNSNTNTSADDSNSTAASGAPRIASMSIHLTNDLLSLGITPVGSVIGGEAKGFLSHVADRLKDTTPLGPVKDPDMEALLALKPDVIYLDEEFSGDDVAKFEKIAPVHVFNLDNGTWRDHLKEIGKLVNREKEAEQYIQDYETETKEVQSLIHDQIGDGTVMAIRVTAKELRVFSTRRPMGPILYDDLGLTPAKGIKDMDTSKPYQVVSREVLPDYDADAIFVVVNSDDEAQTMFKELQSNPIWQGLKAVKAGHVYPIGAQPWLDYSSIGNKMAMDEAKEMFSKK</sequence>
<accession>A0ABS7KQ47</accession>
<feature type="signal peptide" evidence="6">
    <location>
        <begin position="1"/>
        <end position="30"/>
    </location>
</feature>
<evidence type="ECO:0000256" key="2">
    <source>
        <dbReference type="ARBA" id="ARBA00008814"/>
    </source>
</evidence>